<keyword evidence="3" id="KW-1185">Reference proteome</keyword>
<organism evidence="2 3">
    <name type="scientific">Succinivibrio dextrinosolvens DSM 3072</name>
    <dbReference type="NCBI Taxonomy" id="1123324"/>
    <lineage>
        <taxon>Bacteria</taxon>
        <taxon>Pseudomonadati</taxon>
        <taxon>Pseudomonadota</taxon>
        <taxon>Gammaproteobacteria</taxon>
        <taxon>Aeromonadales</taxon>
        <taxon>Succinivibrionaceae</taxon>
        <taxon>Succinivibrio</taxon>
    </lineage>
</organism>
<dbReference type="RefSeq" id="WP_078929233.1">
    <property type="nucleotide sequence ID" value="NZ_FUXX01000037.1"/>
</dbReference>
<dbReference type="Proteomes" id="UP000242432">
    <property type="component" value="Unassembled WGS sequence"/>
</dbReference>
<accession>A0A1T4VP61</accession>
<protein>
    <submittedName>
        <fullName evidence="2">Uncharacterized protein</fullName>
    </submittedName>
</protein>
<dbReference type="AlphaFoldDB" id="A0A1T4VP61"/>
<evidence type="ECO:0000313" key="3">
    <source>
        <dbReference type="Proteomes" id="UP000242432"/>
    </source>
</evidence>
<dbReference type="Pfam" id="PF22011">
    <property type="entry name" value="DUF6931"/>
    <property type="match status" value="2"/>
</dbReference>
<dbReference type="EMBL" id="FUXX01000037">
    <property type="protein sequence ID" value="SKA66772.1"/>
    <property type="molecule type" value="Genomic_DNA"/>
</dbReference>
<dbReference type="InterPro" id="IPR053855">
    <property type="entry name" value="DUF6931"/>
</dbReference>
<feature type="region of interest" description="Disordered" evidence="1">
    <location>
        <begin position="373"/>
        <end position="410"/>
    </location>
</feature>
<proteinExistence type="predicted"/>
<evidence type="ECO:0000313" key="2">
    <source>
        <dbReference type="EMBL" id="SKA66772.1"/>
    </source>
</evidence>
<name>A0A1T4VP61_9GAMM</name>
<reference evidence="3" key="1">
    <citation type="submission" date="2017-02" db="EMBL/GenBank/DDBJ databases">
        <authorList>
            <person name="Varghese N."/>
            <person name="Submissions S."/>
        </authorList>
    </citation>
    <scope>NUCLEOTIDE SEQUENCE [LARGE SCALE GENOMIC DNA]</scope>
    <source>
        <strain evidence="3">DSM 3072</strain>
    </source>
</reference>
<feature type="compositionally biased region" description="Polar residues" evidence="1">
    <location>
        <begin position="385"/>
        <end position="400"/>
    </location>
</feature>
<sequence length="410" mass="46150">MANVSNQLDWMNKHLVLLQYKTVNEAVEQEMFPATTDLLELAEKYPNSEDFLHELENRKEYKDACSFLAYNLHHRAAVWWSYICVIDLLKELKKAPAKPRDIDDIGKPKPFNLPDWAKKPEGLDQPYDVDKKLAEFRDYKDKAFAAHQERLKNIDPEIRKSCEEAIEIVMQEVRQKHGGKDLFDLLNLACEKVVRDHNQDFVIDVANSPITKAKKELQDKIEASRKETIETIKAALPKVDLKAKLKNKRSALDSVYSYIVSPDEDNANNCIKIGNKGPDTPEGLLALVAFWSFGDLAPKGTVVVKTPAGLLGNGINSLLLMLALAPGGEKKLKERYETYFKLGYDVAAGKNNWSKSIEEGKAPHAELNLYENLEEEAAVSKDEPTQTQSTSPNGNAQSSAPAKPIINRFK</sequence>
<gene>
    <name evidence="2" type="ORF">SAMN02745213_01866</name>
</gene>
<evidence type="ECO:0000256" key="1">
    <source>
        <dbReference type="SAM" id="MobiDB-lite"/>
    </source>
</evidence>
<dbReference type="STRING" id="83771.SAMN02910357_01549"/>